<dbReference type="SUPFAM" id="SSF57667">
    <property type="entry name" value="beta-beta-alpha zinc fingers"/>
    <property type="match status" value="3"/>
</dbReference>
<dbReference type="InterPro" id="IPR003604">
    <property type="entry name" value="Matrin/U1-like-C_Znf_C2H2"/>
</dbReference>
<dbReference type="Pfam" id="PF01936">
    <property type="entry name" value="NYN"/>
    <property type="match status" value="1"/>
</dbReference>
<dbReference type="PANTHER" id="PTHR14379">
    <property type="entry name" value="LIMKAIN B LKAP"/>
    <property type="match status" value="1"/>
</dbReference>
<reference evidence="3 4" key="1">
    <citation type="journal article" date="2013" name="Front. Plant Sci.">
        <title>The Reference Genome of the Halophytic Plant Eutrema salsugineum.</title>
        <authorList>
            <person name="Yang R."/>
            <person name="Jarvis D.E."/>
            <person name="Chen H."/>
            <person name="Beilstein M.A."/>
            <person name="Grimwood J."/>
            <person name="Jenkins J."/>
            <person name="Shu S."/>
            <person name="Prochnik S."/>
            <person name="Xin M."/>
            <person name="Ma C."/>
            <person name="Schmutz J."/>
            <person name="Wing R.A."/>
            <person name="Mitchell-Olds T."/>
            <person name="Schumaker K.S."/>
            <person name="Wang X."/>
        </authorList>
    </citation>
    <scope>NUCLEOTIDE SEQUENCE [LARGE SCALE GENOMIC DNA]</scope>
</reference>
<dbReference type="CDD" id="cd10910">
    <property type="entry name" value="PIN_limkain_b1_N_like"/>
    <property type="match status" value="1"/>
</dbReference>
<feature type="domain" description="C2H2-type" evidence="2">
    <location>
        <begin position="505"/>
        <end position="527"/>
    </location>
</feature>
<dbReference type="GO" id="GO:0005777">
    <property type="term" value="C:peroxisome"/>
    <property type="evidence" value="ECO:0007669"/>
    <property type="project" value="InterPro"/>
</dbReference>
<dbReference type="InterPro" id="IPR036236">
    <property type="entry name" value="Znf_C2H2_sf"/>
</dbReference>
<dbReference type="KEGG" id="eus:EUTSA_v10003670mg"/>
<dbReference type="Gene3D" id="3.30.160.60">
    <property type="entry name" value="Classic Zinc Finger"/>
    <property type="match status" value="3"/>
</dbReference>
<proteinExistence type="predicted"/>
<dbReference type="OMA" id="CENDYKS"/>
<dbReference type="Pfam" id="PF12874">
    <property type="entry name" value="zf-met"/>
    <property type="match status" value="3"/>
</dbReference>
<dbReference type="SMART" id="SM00355">
    <property type="entry name" value="ZnF_C2H2"/>
    <property type="match status" value="3"/>
</dbReference>
<organism evidence="3 4">
    <name type="scientific">Eutrema salsugineum</name>
    <name type="common">Saltwater cress</name>
    <name type="synonym">Sisymbrium salsugineum</name>
    <dbReference type="NCBI Taxonomy" id="72664"/>
    <lineage>
        <taxon>Eukaryota</taxon>
        <taxon>Viridiplantae</taxon>
        <taxon>Streptophyta</taxon>
        <taxon>Embryophyta</taxon>
        <taxon>Tracheophyta</taxon>
        <taxon>Spermatophyta</taxon>
        <taxon>Magnoliopsida</taxon>
        <taxon>eudicotyledons</taxon>
        <taxon>Gunneridae</taxon>
        <taxon>Pentapetalae</taxon>
        <taxon>rosids</taxon>
        <taxon>malvids</taxon>
        <taxon>Brassicales</taxon>
        <taxon>Brassicaceae</taxon>
        <taxon>Eutremeae</taxon>
        <taxon>Eutrema</taxon>
    </lineage>
</organism>
<feature type="region of interest" description="Disordered" evidence="1">
    <location>
        <begin position="468"/>
        <end position="496"/>
    </location>
</feature>
<dbReference type="PROSITE" id="PS00028">
    <property type="entry name" value="ZINC_FINGER_C2H2_1"/>
    <property type="match status" value="1"/>
</dbReference>
<dbReference type="GO" id="GO:0003676">
    <property type="term" value="F:nucleic acid binding"/>
    <property type="evidence" value="ECO:0007669"/>
    <property type="project" value="InterPro"/>
</dbReference>
<dbReference type="SMART" id="SM00451">
    <property type="entry name" value="ZnF_U1"/>
    <property type="match status" value="3"/>
</dbReference>
<dbReference type="eggNOG" id="ENOG502QWNR">
    <property type="taxonomic scope" value="Eukaryota"/>
</dbReference>
<name>V4KWS0_EUTSA</name>
<evidence type="ECO:0000313" key="3">
    <source>
        <dbReference type="EMBL" id="ESQ31818.1"/>
    </source>
</evidence>
<keyword evidence="4" id="KW-1185">Reference proteome</keyword>
<accession>V4KWS0</accession>
<dbReference type="GO" id="GO:0004540">
    <property type="term" value="F:RNA nuclease activity"/>
    <property type="evidence" value="ECO:0007669"/>
    <property type="project" value="InterPro"/>
</dbReference>
<evidence type="ECO:0000313" key="4">
    <source>
        <dbReference type="Proteomes" id="UP000030689"/>
    </source>
</evidence>
<dbReference type="InterPro" id="IPR013087">
    <property type="entry name" value="Znf_C2H2_type"/>
</dbReference>
<dbReference type="Gramene" id="ESQ31818">
    <property type="protein sequence ID" value="ESQ31818"/>
    <property type="gene ID" value="EUTSA_v10003670mg"/>
</dbReference>
<gene>
    <name evidence="3" type="ORF">EUTSA_v10003670mg</name>
</gene>
<dbReference type="Gene3D" id="3.40.50.1010">
    <property type="entry name" value="5'-nuclease"/>
    <property type="match status" value="1"/>
</dbReference>
<dbReference type="GO" id="GO:0010468">
    <property type="term" value="P:regulation of gene expression"/>
    <property type="evidence" value="ECO:0007669"/>
    <property type="project" value="InterPro"/>
</dbReference>
<dbReference type="Proteomes" id="UP000030689">
    <property type="component" value="Unassembled WGS sequence"/>
</dbReference>
<feature type="compositionally biased region" description="Basic and acidic residues" evidence="1">
    <location>
        <begin position="475"/>
        <end position="484"/>
    </location>
</feature>
<dbReference type="GO" id="GO:0008270">
    <property type="term" value="F:zinc ion binding"/>
    <property type="evidence" value="ECO:0007669"/>
    <property type="project" value="InterPro"/>
</dbReference>
<dbReference type="InterPro" id="IPR024768">
    <property type="entry name" value="Marf1"/>
</dbReference>
<dbReference type="InterPro" id="IPR021139">
    <property type="entry name" value="NYN"/>
</dbReference>
<sequence length="797" mass="90025">MSNAEAEYARAKTSVWWDIENCPVPNGFDAHGIAQKFSSALNTMNYCGPLSISSYGNTSLIPNSVQLAISSSGISLNHVPSGKKDASDKKILVDMFMWVMENPAPANIMLISGDGDFSDALHRLRMKRYNILLVHPQQVSASLVASAKTTWLWKSFLVSGAPLTQLWRSLLASGASLTQCEYSRLFDDSQIPSQDAPNQLLQQETRRKKLQKNCRETCESTWFCKICNVACKSFEIFTLHLSGKEHAAQISISNTLWKLKQNLELLGEPQNMAAAPSKCHEKDVQMTNKVVEARVEASAHCSSCSVVCPTQASLDSHPKSAAMLKKQAEAKSKCENRKLDFYYLLTLEQALVDVKNIEEVVQDNDLQSRDAQESMKYLEKQNRELMESCTASERSGKEFWQDFKERLESEERAPLNVACVFSELSRDFRVPKELRVWFEGILNKLEPLQNGKLEGMLKVGLNMKPGELENSLARPTEHLEDMNTKKKRKKSKKQKTEDGAEPYVCSLCSVICDWPADLESHLKGRKHTNMVKRHAEGLLDDMKIQEEMIQDNGHPTEMIEELRIQPGEALENVNCLENKNKELRERCATSERNVEENCQTFEEVLENENKPLPNAKSIFAKLNPEFSAPEEAREWVGGIIKKLELPRDANLTRELSIPNQNHLEMNSGDPESNPEGATEHLKEYMVKKGKDNVNKDGAEPEVYVCSICNVICVHPIVFESHLMGKKHAKSVKRHAEKILEENLKEKDHPRDVLEELRYQPKEAQENTKEVCQSTKGGVDIESKVVPIGAFPEPKEAR</sequence>
<evidence type="ECO:0000256" key="1">
    <source>
        <dbReference type="SAM" id="MobiDB-lite"/>
    </source>
</evidence>
<dbReference type="PANTHER" id="PTHR14379:SF71">
    <property type="entry name" value="C2H2-TYPE DOMAIN-CONTAINING PROTEIN"/>
    <property type="match status" value="1"/>
</dbReference>
<protein>
    <recommendedName>
        <fullName evidence="2">C2H2-type domain-containing protein</fullName>
    </recommendedName>
</protein>
<evidence type="ECO:0000259" key="2">
    <source>
        <dbReference type="PROSITE" id="PS00028"/>
    </source>
</evidence>
<dbReference type="AlphaFoldDB" id="V4KWS0"/>
<dbReference type="EMBL" id="KI517748">
    <property type="protein sequence ID" value="ESQ31818.1"/>
    <property type="molecule type" value="Genomic_DNA"/>
</dbReference>